<dbReference type="AlphaFoldDB" id="A0A518H692"/>
<evidence type="ECO:0000313" key="2">
    <source>
        <dbReference type="EMBL" id="QDV36356.1"/>
    </source>
</evidence>
<protein>
    <submittedName>
        <fullName evidence="2">Uncharacterized protein</fullName>
    </submittedName>
</protein>
<organism evidence="2 3">
    <name type="scientific">Tautonia plasticadhaerens</name>
    <dbReference type="NCBI Taxonomy" id="2527974"/>
    <lineage>
        <taxon>Bacteria</taxon>
        <taxon>Pseudomonadati</taxon>
        <taxon>Planctomycetota</taxon>
        <taxon>Planctomycetia</taxon>
        <taxon>Isosphaerales</taxon>
        <taxon>Isosphaeraceae</taxon>
        <taxon>Tautonia</taxon>
    </lineage>
</organism>
<feature type="region of interest" description="Disordered" evidence="1">
    <location>
        <begin position="119"/>
        <end position="154"/>
    </location>
</feature>
<feature type="region of interest" description="Disordered" evidence="1">
    <location>
        <begin position="1"/>
        <end position="27"/>
    </location>
</feature>
<dbReference type="Proteomes" id="UP000317835">
    <property type="component" value="Chromosome"/>
</dbReference>
<gene>
    <name evidence="2" type="ORF">ElP_42760</name>
</gene>
<evidence type="ECO:0000313" key="3">
    <source>
        <dbReference type="Proteomes" id="UP000317835"/>
    </source>
</evidence>
<accession>A0A518H692</accession>
<proteinExistence type="predicted"/>
<reference evidence="2 3" key="1">
    <citation type="submission" date="2019-02" db="EMBL/GenBank/DDBJ databases">
        <title>Deep-cultivation of Planctomycetes and their phenomic and genomic characterization uncovers novel biology.</title>
        <authorList>
            <person name="Wiegand S."/>
            <person name="Jogler M."/>
            <person name="Boedeker C."/>
            <person name="Pinto D."/>
            <person name="Vollmers J."/>
            <person name="Rivas-Marin E."/>
            <person name="Kohn T."/>
            <person name="Peeters S.H."/>
            <person name="Heuer A."/>
            <person name="Rast P."/>
            <person name="Oberbeckmann S."/>
            <person name="Bunk B."/>
            <person name="Jeske O."/>
            <person name="Meyerdierks A."/>
            <person name="Storesund J.E."/>
            <person name="Kallscheuer N."/>
            <person name="Luecker S."/>
            <person name="Lage O.M."/>
            <person name="Pohl T."/>
            <person name="Merkel B.J."/>
            <person name="Hornburger P."/>
            <person name="Mueller R.-W."/>
            <person name="Bruemmer F."/>
            <person name="Labrenz M."/>
            <person name="Spormann A.M."/>
            <person name="Op den Camp H."/>
            <person name="Overmann J."/>
            <person name="Amann R."/>
            <person name="Jetten M.S.M."/>
            <person name="Mascher T."/>
            <person name="Medema M.H."/>
            <person name="Devos D.P."/>
            <person name="Kaster A.-K."/>
            <person name="Ovreas L."/>
            <person name="Rohde M."/>
            <person name="Galperin M.Y."/>
            <person name="Jogler C."/>
        </authorList>
    </citation>
    <scope>NUCLEOTIDE SEQUENCE [LARGE SCALE GENOMIC DNA]</scope>
    <source>
        <strain evidence="2 3">ElP</strain>
    </source>
</reference>
<keyword evidence="3" id="KW-1185">Reference proteome</keyword>
<sequence length="154" mass="17947">MSDDPRRHDRPSGPGDGGRPTQPGLEERWDRVRAEMERAEFWLGRQGSIVLKPFEGRRYWVVRFRFDHEGRRRQGMLFIGREEDREMLRRARELLARFRSEALVLKLISRSARQAARARRGALRANRSARGDGLERDGREDVGERPLGTGWPSP</sequence>
<feature type="compositionally biased region" description="Basic and acidic residues" evidence="1">
    <location>
        <begin position="1"/>
        <end position="11"/>
    </location>
</feature>
<dbReference type="EMBL" id="CP036426">
    <property type="protein sequence ID" value="QDV36356.1"/>
    <property type="molecule type" value="Genomic_DNA"/>
</dbReference>
<dbReference type="KEGG" id="tpla:ElP_42760"/>
<name>A0A518H692_9BACT</name>
<evidence type="ECO:0000256" key="1">
    <source>
        <dbReference type="SAM" id="MobiDB-lite"/>
    </source>
</evidence>
<dbReference type="RefSeq" id="WP_145272559.1">
    <property type="nucleotide sequence ID" value="NZ_CP036426.1"/>
</dbReference>
<feature type="compositionally biased region" description="Basic and acidic residues" evidence="1">
    <location>
        <begin position="129"/>
        <end position="144"/>
    </location>
</feature>